<comment type="similarity">
    <text evidence="1">Belongs to the peptidase S13 family.</text>
</comment>
<dbReference type="EC" id="3.4.16.4" evidence="3"/>
<dbReference type="Proteomes" id="UP001604335">
    <property type="component" value="Unassembled WGS sequence"/>
</dbReference>
<evidence type="ECO:0000256" key="1">
    <source>
        <dbReference type="ARBA" id="ARBA00006096"/>
    </source>
</evidence>
<name>A0ABW7CCC6_9CYAN</name>
<dbReference type="InterPro" id="IPR000667">
    <property type="entry name" value="Peptidase_S13"/>
</dbReference>
<dbReference type="GO" id="GO:0009002">
    <property type="term" value="F:serine-type D-Ala-D-Ala carboxypeptidase activity"/>
    <property type="evidence" value="ECO:0007669"/>
    <property type="project" value="UniProtKB-EC"/>
</dbReference>
<evidence type="ECO:0000313" key="3">
    <source>
        <dbReference type="EMBL" id="MFG3817561.1"/>
    </source>
</evidence>
<evidence type="ECO:0000256" key="2">
    <source>
        <dbReference type="ARBA" id="ARBA00022801"/>
    </source>
</evidence>
<keyword evidence="3" id="KW-0121">Carboxypeptidase</keyword>
<dbReference type="EMBL" id="JAZAQF010000049">
    <property type="protein sequence ID" value="MFG3817561.1"/>
    <property type="molecule type" value="Genomic_DNA"/>
</dbReference>
<dbReference type="PANTHER" id="PTHR30023:SF0">
    <property type="entry name" value="PENICILLIN-SENSITIVE CARBOXYPEPTIDASE A"/>
    <property type="match status" value="1"/>
</dbReference>
<sequence length="524" mass="57155">MDDRIKGRWAAQGLAAIGAIGLLGAGVAGATEPAQPRCLADLPSAIAQWQQDPRWARSHWGFLARTLDPANPQTLIQGQAQQFFVPASNAKLFSTAAALAVLGPEFRSPTRAYWRPKSATQPRPAWWIVPGGDPTITHQQLQAWADRLATLHPPTEALDVVVFDRSETPPSWEWDDLTYGYAPVVNRAMVDRNAVSLTFRPQFLDGAPSLEVQTQEPVEGLLNWFQPRGFQALPADAEPTWQLQRDRQTGLILFTGGLPMGTSAQAEVAHPRPGQQFAWLIADRLSEQFLRQVRSRPLAAPPLPPPVNWQRSPLEVAPLPAPAYDRFRNPPVVPIVNLRNPPTPLGQPTAELASANLAAVISQVNQASDNLGAEALLRWLDPDRPMDRLTTVLTDLGLDPTAYRLVDGAGLSRQNLVSPEAIVQLLTIMARSPHAQVYENSLPIAGETGTLANRFRDTPLAGQLRAKTGTLTGVAALSGYLNHPEWGPVAFSLMIDHANTPTRDLRAALDQVVLWLYGARSCAN</sequence>
<dbReference type="PANTHER" id="PTHR30023">
    <property type="entry name" value="D-ALANYL-D-ALANINE CARBOXYPEPTIDASE"/>
    <property type="match status" value="1"/>
</dbReference>
<reference evidence="4" key="1">
    <citation type="journal article" date="2024" name="Algal Res.">
        <title>Biochemical, toxicological and genomic investigation of a high-biomass producing Limnothrix strain isolated from Italian shallow drinking water reservoir.</title>
        <authorList>
            <person name="Simonazzi M."/>
            <person name="Shishido T.K."/>
            <person name="Delbaje E."/>
            <person name="Wahlsten M."/>
            <person name="Fewer D.P."/>
            <person name="Sivonen K."/>
            <person name="Pezzolesi L."/>
            <person name="Pistocchi R."/>
        </authorList>
    </citation>
    <scope>NUCLEOTIDE SEQUENCE [LARGE SCALE GENOMIC DNA]</scope>
    <source>
        <strain evidence="4">LRLZ20PSL1</strain>
    </source>
</reference>
<dbReference type="Pfam" id="PF02113">
    <property type="entry name" value="Peptidase_S13"/>
    <property type="match status" value="2"/>
</dbReference>
<dbReference type="NCBIfam" id="TIGR00666">
    <property type="entry name" value="PBP4"/>
    <property type="match status" value="1"/>
</dbReference>
<protein>
    <submittedName>
        <fullName evidence="3">D-alanyl-D-alanine carboxypeptidase/D-alanyl-D-alanine-endopeptidase</fullName>
        <ecNumber evidence="3">3.4.16.4</ecNumber>
    </submittedName>
</protein>
<keyword evidence="2 3" id="KW-0378">Hydrolase</keyword>
<dbReference type="SUPFAM" id="SSF56601">
    <property type="entry name" value="beta-lactamase/transpeptidase-like"/>
    <property type="match status" value="1"/>
</dbReference>
<organism evidence="3 4">
    <name type="scientific">Limnothrix redekei LRLZ20PSL1</name>
    <dbReference type="NCBI Taxonomy" id="3112953"/>
    <lineage>
        <taxon>Bacteria</taxon>
        <taxon>Bacillati</taxon>
        <taxon>Cyanobacteriota</taxon>
        <taxon>Cyanophyceae</taxon>
        <taxon>Pseudanabaenales</taxon>
        <taxon>Pseudanabaenaceae</taxon>
        <taxon>Limnothrix</taxon>
    </lineage>
</organism>
<keyword evidence="4" id="KW-1185">Reference proteome</keyword>
<gene>
    <name evidence="3" type="primary">dacB</name>
    <name evidence="3" type="ORF">VPK24_07920</name>
</gene>
<proteinExistence type="inferred from homology"/>
<dbReference type="PRINTS" id="PR00922">
    <property type="entry name" value="DADACBPTASE3"/>
</dbReference>
<dbReference type="InterPro" id="IPR012338">
    <property type="entry name" value="Beta-lactam/transpept-like"/>
</dbReference>
<comment type="caution">
    <text evidence="3">The sequence shown here is derived from an EMBL/GenBank/DDBJ whole genome shotgun (WGS) entry which is preliminary data.</text>
</comment>
<evidence type="ECO:0000313" key="4">
    <source>
        <dbReference type="Proteomes" id="UP001604335"/>
    </source>
</evidence>
<keyword evidence="3" id="KW-0645">Protease</keyword>
<dbReference type="Gene3D" id="3.40.710.10">
    <property type="entry name" value="DD-peptidase/beta-lactamase superfamily"/>
    <property type="match status" value="2"/>
</dbReference>
<accession>A0ABW7CCC6</accession>
<dbReference type="RefSeq" id="WP_393011976.1">
    <property type="nucleotide sequence ID" value="NZ_JAZAQF010000049.1"/>
</dbReference>